<evidence type="ECO:0000313" key="1">
    <source>
        <dbReference type="EMBL" id="KAJ2985461.1"/>
    </source>
</evidence>
<sequence length="409" mass="45702">MAVHPPRILPRRLIRLQCPKSKDGGLTRHIHPDDLADFQHMKSYVRSVIGQRLDIEITWSRQHAQATERLFADVLQKYPMFAAYKDRWPVRFYCQKALGELRCKMRGKRSQQRKNRATEKPISRAPGGCSESIRLATRRSSRLVSTVGLRNSSGSAREAQAMIVCNTNLPSSQHHAVARSGTVVGGEVVPTHHSQCPGVSLASAAHHHKDSANGDRYTNSRVLETTSSLSIVVTSQLAGGEQDVLAFLISVDRSLAGLFDRLRFAGITSRDRLEALAKWPSEEREMFLLRELRVSAYEQKLHSWLDHWRPENAAPMGNLSSFTYSPFVTTVHATVYLADFYSNEAKTYPRVLRRTVYTPPESLMRSLALLQSAWYTAASGGSFEYCDNHFHAPGCSTSGAGYGSLCPDL</sequence>
<accession>A0ACC1P171</accession>
<keyword evidence="2" id="KW-1185">Reference proteome</keyword>
<protein>
    <submittedName>
        <fullName evidence="1">Uncharacterized protein</fullName>
    </submittedName>
</protein>
<dbReference type="Proteomes" id="UP001144978">
    <property type="component" value="Unassembled WGS sequence"/>
</dbReference>
<name>A0ACC1P171_9APHY</name>
<dbReference type="EMBL" id="JANSHE010003581">
    <property type="protein sequence ID" value="KAJ2985461.1"/>
    <property type="molecule type" value="Genomic_DNA"/>
</dbReference>
<proteinExistence type="predicted"/>
<comment type="caution">
    <text evidence="1">The sequence shown here is derived from an EMBL/GenBank/DDBJ whole genome shotgun (WGS) entry which is preliminary data.</text>
</comment>
<reference evidence="1" key="1">
    <citation type="submission" date="2022-08" db="EMBL/GenBank/DDBJ databases">
        <title>Genome Sequence of Pycnoporus sanguineus.</title>
        <authorList>
            <person name="Buettner E."/>
        </authorList>
    </citation>
    <scope>NUCLEOTIDE SEQUENCE</scope>
    <source>
        <strain evidence="1">CG-C14</strain>
    </source>
</reference>
<evidence type="ECO:0000313" key="2">
    <source>
        <dbReference type="Proteomes" id="UP001144978"/>
    </source>
</evidence>
<organism evidence="1 2">
    <name type="scientific">Trametes sanguinea</name>
    <dbReference type="NCBI Taxonomy" id="158606"/>
    <lineage>
        <taxon>Eukaryota</taxon>
        <taxon>Fungi</taxon>
        <taxon>Dikarya</taxon>
        <taxon>Basidiomycota</taxon>
        <taxon>Agaricomycotina</taxon>
        <taxon>Agaricomycetes</taxon>
        <taxon>Polyporales</taxon>
        <taxon>Polyporaceae</taxon>
        <taxon>Trametes</taxon>
    </lineage>
</organism>
<gene>
    <name evidence="1" type="ORF">NUW54_g10145</name>
</gene>